<dbReference type="SMART" id="SM00248">
    <property type="entry name" value="ANK"/>
    <property type="match status" value="11"/>
</dbReference>
<evidence type="ECO:0000313" key="4">
    <source>
        <dbReference type="Proteomes" id="UP001209878"/>
    </source>
</evidence>
<comment type="caution">
    <text evidence="3">The sequence shown here is derived from an EMBL/GenBank/DDBJ whole genome shotgun (WGS) entry which is preliminary data.</text>
</comment>
<dbReference type="PANTHER" id="PTHR24172">
    <property type="entry name" value="ANK_REP_REGION DOMAIN-CONTAINING PROTEIN"/>
    <property type="match status" value="1"/>
</dbReference>
<dbReference type="Gene3D" id="1.25.40.20">
    <property type="entry name" value="Ankyrin repeat-containing domain"/>
    <property type="match status" value="6"/>
</dbReference>
<dbReference type="PROSITE" id="PS50297">
    <property type="entry name" value="ANK_REP_REGION"/>
    <property type="match status" value="1"/>
</dbReference>
<protein>
    <submittedName>
        <fullName evidence="3">Uncharacterized protein</fullName>
    </submittedName>
</protein>
<organism evidence="3 4">
    <name type="scientific">Ridgeia piscesae</name>
    <name type="common">Tubeworm</name>
    <dbReference type="NCBI Taxonomy" id="27915"/>
    <lineage>
        <taxon>Eukaryota</taxon>
        <taxon>Metazoa</taxon>
        <taxon>Spiralia</taxon>
        <taxon>Lophotrochozoa</taxon>
        <taxon>Annelida</taxon>
        <taxon>Polychaeta</taxon>
        <taxon>Sedentaria</taxon>
        <taxon>Canalipalpata</taxon>
        <taxon>Sabellida</taxon>
        <taxon>Siboglinidae</taxon>
        <taxon>Ridgeia</taxon>
    </lineage>
</organism>
<dbReference type="SUPFAM" id="SSF48403">
    <property type="entry name" value="Ankyrin repeat"/>
    <property type="match status" value="3"/>
</dbReference>
<dbReference type="InterPro" id="IPR049630">
    <property type="entry name" value="DYDC-like_DD"/>
</dbReference>
<dbReference type="PANTHER" id="PTHR24172:SF4">
    <property type="entry name" value="ANK_REP_REGION DOMAIN-CONTAINING PROTEIN"/>
    <property type="match status" value="1"/>
</dbReference>
<feature type="repeat" description="ANK" evidence="1">
    <location>
        <begin position="350"/>
        <end position="383"/>
    </location>
</feature>
<feature type="compositionally biased region" description="Basic and acidic residues" evidence="2">
    <location>
        <begin position="624"/>
        <end position="650"/>
    </location>
</feature>
<dbReference type="Gene3D" id="1.20.890.10">
    <property type="entry name" value="cAMP-dependent protein kinase regulatory subunit, dimerization-anchoring domain"/>
    <property type="match status" value="1"/>
</dbReference>
<reference evidence="3" key="1">
    <citation type="journal article" date="2023" name="Mol. Biol. Evol.">
        <title>Third-Generation Sequencing Reveals the Adaptive Role of the Epigenome in Three Deep-Sea Polychaetes.</title>
        <authorList>
            <person name="Perez M."/>
            <person name="Aroh O."/>
            <person name="Sun Y."/>
            <person name="Lan Y."/>
            <person name="Juniper S.K."/>
            <person name="Young C.R."/>
            <person name="Angers B."/>
            <person name="Qian P.Y."/>
        </authorList>
    </citation>
    <scope>NUCLEOTIDE SEQUENCE</scope>
    <source>
        <strain evidence="3">R07B-5</strain>
    </source>
</reference>
<dbReference type="PROSITE" id="PS50088">
    <property type="entry name" value="ANK_REPEAT"/>
    <property type="match status" value="2"/>
</dbReference>
<feature type="region of interest" description="Disordered" evidence="2">
    <location>
        <begin position="740"/>
        <end position="792"/>
    </location>
</feature>
<keyword evidence="4" id="KW-1185">Reference proteome</keyword>
<keyword evidence="1" id="KW-0040">ANK repeat</keyword>
<dbReference type="Pfam" id="PF05186">
    <property type="entry name" value="Dpy-30"/>
    <property type="match status" value="1"/>
</dbReference>
<proteinExistence type="predicted"/>
<dbReference type="InterPro" id="IPR002110">
    <property type="entry name" value="Ankyrin_rpt"/>
</dbReference>
<gene>
    <name evidence="3" type="ORF">NP493_59g02004</name>
</gene>
<dbReference type="Pfam" id="PF12796">
    <property type="entry name" value="Ank_2"/>
    <property type="match status" value="4"/>
</dbReference>
<dbReference type="CDD" id="cd22966">
    <property type="entry name" value="DD_DYDC-like"/>
    <property type="match status" value="1"/>
</dbReference>
<evidence type="ECO:0000256" key="2">
    <source>
        <dbReference type="SAM" id="MobiDB-lite"/>
    </source>
</evidence>
<feature type="repeat" description="ANK" evidence="1">
    <location>
        <begin position="967"/>
        <end position="999"/>
    </location>
</feature>
<evidence type="ECO:0000313" key="3">
    <source>
        <dbReference type="EMBL" id="KAK2191136.1"/>
    </source>
</evidence>
<sequence>MADDFTTSMLYSAICEGRTSDVLNLLQAGSENVLQLSTSGETFLHLATRRQHCDAQVVEALVGVTRLGQRDEEGKTAVDRAREEGTLGILLPAVSVHLAKLTAAVDHEKLQELVMDGWTHWPEDEMKRTLNSGLPEAAQYTRGSLSIPEKTRELHTMVAEGRLKGVKQSLGRREDAIRRDAVGMTLLHKAVLYRHLQLVRHLVDKFPAATNLIDNMDRSALHYAAALDDDQAIYKTLVTGGATSGHDKNGHNPAHYLENKSELDCEKIVDFTELVMKMPVLQEKSTVIQQALENDDLKLLRQTLDHKMLATQRDAAGFTPLHKAVLYQRSHMVRYILKAFPGTVKATDIWRRTPLHYAAALRDGGDTYGILVDAGADTTMKDLTGHPAEDYQTADLMDIDTVRDNAVFLRGVHDFQDRVQALHAVVEKGDLRVAKETLDRRQLTTARDISGLPLLHKAVVYEHTDIMRYMLQHFPECLDLTDHMGRTALHYAAAVPDRGYMYKLLLKAAPREDIEDLKGHTAEKYRKETRDQLNTKKLKQRIVAKEMVATVMLPRPPSGRRPTSGRTRSRPPSADATARPMSHASRPPSAGSITRPTSEGSRPSSEESRPSSPSPKTTVTESTIKPDEVEEKRARDLSAKIHEHEMRARTEWSPTRVRPPVPGPDQPDASYITKHLGEVLTGALLELTLYQPLDPIEHLALYLYRYADKVEYLQKHKEELEMEKKAQEEAVVKMERQQTAAKERKIKMDEERELERQKSAKEEELREEERKSAEAAENLIPEAERKDKEGQTALHRAALKPGSEDDIIHMLEHNYSVAERDRHGNTPRDCAEKAGLDENVNAIDNFVVELFASDQLHVVHQLVILGYYDHLPDVEEKLGGRDAMSRSAVDLLQVLPSVQDKIAELFRMAEQGSISKVRQLLDRKALTTAKNTRGQCLLHVAVLHSRTTLIRYIVKVYPAIVHAKDSMNRTPLHYAWAVGDEGIINTLIKGGATEEDLDVEQHPPSYFKGKIEEITRG</sequence>
<evidence type="ECO:0000256" key="1">
    <source>
        <dbReference type="PROSITE-ProRule" id="PRU00023"/>
    </source>
</evidence>
<dbReference type="Proteomes" id="UP001209878">
    <property type="component" value="Unassembled WGS sequence"/>
</dbReference>
<dbReference type="AlphaFoldDB" id="A0AAD9PAT6"/>
<feature type="compositionally biased region" description="Low complexity" evidence="2">
    <location>
        <begin position="594"/>
        <end position="603"/>
    </location>
</feature>
<feature type="compositionally biased region" description="Basic and acidic residues" evidence="2">
    <location>
        <begin position="740"/>
        <end position="774"/>
    </location>
</feature>
<accession>A0AAD9PAT6</accession>
<feature type="compositionally biased region" description="Low complexity" evidence="2">
    <location>
        <begin position="560"/>
        <end position="573"/>
    </location>
</feature>
<dbReference type="InterPro" id="IPR036770">
    <property type="entry name" value="Ankyrin_rpt-contain_sf"/>
</dbReference>
<feature type="region of interest" description="Disordered" evidence="2">
    <location>
        <begin position="546"/>
        <end position="663"/>
    </location>
</feature>
<dbReference type="InterPro" id="IPR007858">
    <property type="entry name" value="Dpy-30_motif"/>
</dbReference>
<feature type="compositionally biased region" description="Low complexity" evidence="2">
    <location>
        <begin position="610"/>
        <end position="623"/>
    </location>
</feature>
<name>A0AAD9PAT6_RIDPI</name>
<dbReference type="EMBL" id="JAODUO010000059">
    <property type="protein sequence ID" value="KAK2191136.1"/>
    <property type="molecule type" value="Genomic_DNA"/>
</dbReference>